<sequence>MSSTRTVTEAAPRTGPGRLARLAGRLPAAPPRWVRPVLLANLVGEVGIVVTGGIVRLTGSGLGCSTWPQCQPGSFTPVRTPESAYHDLVEFGNRTLTFVVAVLAVVSLWVVLTHWPTRRRLHLAAIGVLAGIPAQAVLGGISVLTGLNPWIVMGHFLLSMVLVALSTVVVRGAQDDVSGPGELVVHPLARTLALVTSALGAVVLLLGTVVTGSGPHSGDAERPARTGFDPQAVSWLHADAVMLFCGLVVATLVAVRITAHTDEARRAWTTVLVVTLAQGLVGYVQYFTKLPELLVLVHMLGASLLVVALTFGVLSTRRHPV</sequence>
<keyword evidence="4" id="KW-0479">Metal-binding</keyword>
<keyword evidence="10" id="KW-1015">Disulfide bond</keyword>
<accession>A0ABN2RWH1</accession>
<evidence type="ECO:0000313" key="13">
    <source>
        <dbReference type="EMBL" id="GAA1975976.1"/>
    </source>
</evidence>
<evidence type="ECO:0000256" key="5">
    <source>
        <dbReference type="ARBA" id="ARBA00022989"/>
    </source>
</evidence>
<feature type="transmembrane region" description="Helical" evidence="12">
    <location>
        <begin position="150"/>
        <end position="170"/>
    </location>
</feature>
<keyword evidence="9 12" id="KW-0472">Membrane</keyword>
<dbReference type="EMBL" id="BAAAPU010000006">
    <property type="protein sequence ID" value="GAA1975976.1"/>
    <property type="molecule type" value="Genomic_DNA"/>
</dbReference>
<evidence type="ECO:0000256" key="10">
    <source>
        <dbReference type="ARBA" id="ARBA00023157"/>
    </source>
</evidence>
<evidence type="ECO:0000256" key="3">
    <source>
        <dbReference type="ARBA" id="ARBA00022692"/>
    </source>
</evidence>
<evidence type="ECO:0000256" key="12">
    <source>
        <dbReference type="SAM" id="Phobius"/>
    </source>
</evidence>
<reference evidence="13 14" key="1">
    <citation type="journal article" date="2019" name="Int. J. Syst. Evol. Microbiol.">
        <title>The Global Catalogue of Microorganisms (GCM) 10K type strain sequencing project: providing services to taxonomists for standard genome sequencing and annotation.</title>
        <authorList>
            <consortium name="The Broad Institute Genomics Platform"/>
            <consortium name="The Broad Institute Genome Sequencing Center for Infectious Disease"/>
            <person name="Wu L."/>
            <person name="Ma J."/>
        </authorList>
    </citation>
    <scope>NUCLEOTIDE SEQUENCE [LARGE SCALE GENOMIC DNA]</scope>
    <source>
        <strain evidence="13 14">JCM 15628</strain>
    </source>
</reference>
<comment type="caution">
    <text evidence="13">The sequence shown here is derived from an EMBL/GenBank/DDBJ whole genome shotgun (WGS) entry which is preliminary data.</text>
</comment>
<name>A0ABN2RWH1_9MICO</name>
<dbReference type="PANTHER" id="PTHR35457:SF1">
    <property type="entry name" value="HEME A SYNTHASE"/>
    <property type="match status" value="1"/>
</dbReference>
<feature type="transmembrane region" description="Helical" evidence="12">
    <location>
        <begin position="267"/>
        <end position="287"/>
    </location>
</feature>
<evidence type="ECO:0000256" key="11">
    <source>
        <dbReference type="ARBA" id="ARBA00023444"/>
    </source>
</evidence>
<evidence type="ECO:0000256" key="7">
    <source>
        <dbReference type="ARBA" id="ARBA00023004"/>
    </source>
</evidence>
<feature type="transmembrane region" description="Helical" evidence="12">
    <location>
        <begin position="124"/>
        <end position="144"/>
    </location>
</feature>
<dbReference type="Proteomes" id="UP001500013">
    <property type="component" value="Unassembled WGS sequence"/>
</dbReference>
<keyword evidence="8" id="KW-0350">Heme biosynthesis</keyword>
<keyword evidence="7" id="KW-0408">Iron</keyword>
<organism evidence="13 14">
    <name type="scientific">Terrabacter lapilli</name>
    <dbReference type="NCBI Taxonomy" id="436231"/>
    <lineage>
        <taxon>Bacteria</taxon>
        <taxon>Bacillati</taxon>
        <taxon>Actinomycetota</taxon>
        <taxon>Actinomycetes</taxon>
        <taxon>Micrococcales</taxon>
        <taxon>Intrasporangiaceae</taxon>
        <taxon>Terrabacter</taxon>
    </lineage>
</organism>
<feature type="transmembrane region" description="Helical" evidence="12">
    <location>
        <begin position="191"/>
        <end position="212"/>
    </location>
</feature>
<keyword evidence="5 12" id="KW-1133">Transmembrane helix</keyword>
<keyword evidence="2" id="KW-1003">Cell membrane</keyword>
<dbReference type="InterPro" id="IPR050450">
    <property type="entry name" value="COX15/CtaA_HemeA_synthase"/>
</dbReference>
<feature type="transmembrane region" description="Helical" evidence="12">
    <location>
        <begin position="95"/>
        <end position="112"/>
    </location>
</feature>
<protein>
    <submittedName>
        <fullName evidence="13">COX15/CtaA family protein</fullName>
    </submittedName>
</protein>
<comment type="subcellular location">
    <subcellularLocation>
        <location evidence="1">Membrane</location>
        <topology evidence="1">Multi-pass membrane protein</topology>
    </subcellularLocation>
</comment>
<dbReference type="Pfam" id="PF02628">
    <property type="entry name" value="COX15-CtaA"/>
    <property type="match status" value="1"/>
</dbReference>
<gene>
    <name evidence="13" type="ORF">GCM10009817_15230</name>
</gene>
<evidence type="ECO:0000256" key="8">
    <source>
        <dbReference type="ARBA" id="ARBA00023133"/>
    </source>
</evidence>
<evidence type="ECO:0000256" key="9">
    <source>
        <dbReference type="ARBA" id="ARBA00023136"/>
    </source>
</evidence>
<dbReference type="RefSeq" id="WP_344060090.1">
    <property type="nucleotide sequence ID" value="NZ_BAAAPU010000006.1"/>
</dbReference>
<comment type="pathway">
    <text evidence="11">Porphyrin-containing compound metabolism.</text>
</comment>
<evidence type="ECO:0000313" key="14">
    <source>
        <dbReference type="Proteomes" id="UP001500013"/>
    </source>
</evidence>
<keyword evidence="3 12" id="KW-0812">Transmembrane</keyword>
<evidence type="ECO:0000256" key="1">
    <source>
        <dbReference type="ARBA" id="ARBA00004141"/>
    </source>
</evidence>
<keyword evidence="14" id="KW-1185">Reference proteome</keyword>
<evidence type="ECO:0000256" key="6">
    <source>
        <dbReference type="ARBA" id="ARBA00023002"/>
    </source>
</evidence>
<dbReference type="InterPro" id="IPR003780">
    <property type="entry name" value="COX15/CtaA_fam"/>
</dbReference>
<keyword evidence="6" id="KW-0560">Oxidoreductase</keyword>
<feature type="transmembrane region" description="Helical" evidence="12">
    <location>
        <begin position="293"/>
        <end position="314"/>
    </location>
</feature>
<feature type="transmembrane region" description="Helical" evidence="12">
    <location>
        <begin position="232"/>
        <end position="255"/>
    </location>
</feature>
<proteinExistence type="predicted"/>
<dbReference type="PANTHER" id="PTHR35457">
    <property type="entry name" value="HEME A SYNTHASE"/>
    <property type="match status" value="1"/>
</dbReference>
<evidence type="ECO:0000256" key="4">
    <source>
        <dbReference type="ARBA" id="ARBA00022723"/>
    </source>
</evidence>
<evidence type="ECO:0000256" key="2">
    <source>
        <dbReference type="ARBA" id="ARBA00022475"/>
    </source>
</evidence>